<evidence type="ECO:0000256" key="1">
    <source>
        <dbReference type="ARBA" id="ARBA00005964"/>
    </source>
</evidence>
<feature type="non-terminal residue" evidence="4">
    <location>
        <position position="1"/>
    </location>
</feature>
<keyword evidence="2 4" id="KW-0378">Hydrolase</keyword>
<name>A0A6A6T7L5_9PLEO</name>
<dbReference type="PANTHER" id="PTHR43142:SF1">
    <property type="entry name" value="CARBOXYLIC ESTER HYDROLASE"/>
    <property type="match status" value="1"/>
</dbReference>
<dbReference type="PANTHER" id="PTHR43142">
    <property type="entry name" value="CARBOXYLIC ESTER HYDROLASE"/>
    <property type="match status" value="1"/>
</dbReference>
<dbReference type="EMBL" id="MU004362">
    <property type="protein sequence ID" value="KAF2654544.1"/>
    <property type="molecule type" value="Genomic_DNA"/>
</dbReference>
<reference evidence="4" key="1">
    <citation type="journal article" date="2020" name="Stud. Mycol.">
        <title>101 Dothideomycetes genomes: a test case for predicting lifestyles and emergence of pathogens.</title>
        <authorList>
            <person name="Haridas S."/>
            <person name="Albert R."/>
            <person name="Binder M."/>
            <person name="Bloem J."/>
            <person name="Labutti K."/>
            <person name="Salamov A."/>
            <person name="Andreopoulos B."/>
            <person name="Baker S."/>
            <person name="Barry K."/>
            <person name="Bills G."/>
            <person name="Bluhm B."/>
            <person name="Cannon C."/>
            <person name="Castanera R."/>
            <person name="Culley D."/>
            <person name="Daum C."/>
            <person name="Ezra D."/>
            <person name="Gonzalez J."/>
            <person name="Henrissat B."/>
            <person name="Kuo A."/>
            <person name="Liang C."/>
            <person name="Lipzen A."/>
            <person name="Lutzoni F."/>
            <person name="Magnuson J."/>
            <person name="Mondo S."/>
            <person name="Nolan M."/>
            <person name="Ohm R."/>
            <person name="Pangilinan J."/>
            <person name="Park H.-J."/>
            <person name="Ramirez L."/>
            <person name="Alfaro M."/>
            <person name="Sun H."/>
            <person name="Tritt A."/>
            <person name="Yoshinaga Y."/>
            <person name="Zwiers L.-H."/>
            <person name="Turgeon B."/>
            <person name="Goodwin S."/>
            <person name="Spatafora J."/>
            <person name="Crous P."/>
            <person name="Grigoriev I."/>
        </authorList>
    </citation>
    <scope>NUCLEOTIDE SEQUENCE</scope>
    <source>
        <strain evidence="4">CBS 122681</strain>
    </source>
</reference>
<accession>A0A6A6T7L5</accession>
<proteinExistence type="inferred from homology"/>
<evidence type="ECO:0000256" key="2">
    <source>
        <dbReference type="ARBA" id="ARBA00022801"/>
    </source>
</evidence>
<keyword evidence="5" id="KW-1185">Reference proteome</keyword>
<gene>
    <name evidence="4" type="ORF">K491DRAFT_581751</name>
</gene>
<organism evidence="4 5">
    <name type="scientific">Lophiostoma macrostomum CBS 122681</name>
    <dbReference type="NCBI Taxonomy" id="1314788"/>
    <lineage>
        <taxon>Eukaryota</taxon>
        <taxon>Fungi</taxon>
        <taxon>Dikarya</taxon>
        <taxon>Ascomycota</taxon>
        <taxon>Pezizomycotina</taxon>
        <taxon>Dothideomycetes</taxon>
        <taxon>Pleosporomycetidae</taxon>
        <taxon>Pleosporales</taxon>
        <taxon>Lophiostomataceae</taxon>
        <taxon>Lophiostoma</taxon>
    </lineage>
</organism>
<dbReference type="Pfam" id="PF00135">
    <property type="entry name" value="COesterase"/>
    <property type="match status" value="1"/>
</dbReference>
<comment type="similarity">
    <text evidence="1">Belongs to the type-B carboxylesterase/lipase family.</text>
</comment>
<dbReference type="AlphaFoldDB" id="A0A6A6T7L5"/>
<dbReference type="Proteomes" id="UP000799324">
    <property type="component" value="Unassembled WGS sequence"/>
</dbReference>
<evidence type="ECO:0000259" key="3">
    <source>
        <dbReference type="Pfam" id="PF00135"/>
    </source>
</evidence>
<dbReference type="GO" id="GO:0016787">
    <property type="term" value="F:hydrolase activity"/>
    <property type="evidence" value="ECO:0007669"/>
    <property type="project" value="UniProtKB-KW"/>
</dbReference>
<feature type="non-terminal residue" evidence="4">
    <location>
        <position position="479"/>
    </location>
</feature>
<dbReference type="InterPro" id="IPR029058">
    <property type="entry name" value="AB_hydrolase_fold"/>
</dbReference>
<dbReference type="InterPro" id="IPR002018">
    <property type="entry name" value="CarbesteraseB"/>
</dbReference>
<dbReference type="OrthoDB" id="408631at2759"/>
<sequence length="479" mass="52597">TSGIEHFQNIRYAKAPTGSLRFAPPEPYSHPTNRIIDATAAGSACPQSKAAMPPFLAEVPEISEDCLNLRIARPEGTKEGDKLPVVVWVHAGGVLKGSAYDPHFVPDILVQRSVELGKPVLYVAINYRLTIFGFARLAKLEKEKSLNVGMRDQRMAFEWVRQNIAAFGGDPESVTAFGLSAGGTTIGLQMVAYGGEHGVPFDRAWMMSGPPGTAVNMSSDAAVGHTLAVAERLECNGDDEEQLQCLRDVPMEKLLDVAMEYSVQNFPPAGLFTFIPCVDGDMFPESATKLYRERKFAKGIPTVLGWTQNDGAMQTGPPELITSEADIAATIRVWAPDLTPSEMSALFEMYATEDFTSAKTTFELAHPENSPISLHRYRLSQIMRDILFTCPSIEFANHNAQFPRDGQQEDGKSFEDVYLYVLNQTMLTPLFDAFGMSHLGVCHGSDTNYIFNGVFPEGEVLSKDKELASEFSAKLIEFA</sequence>
<feature type="domain" description="Carboxylesterase type B" evidence="3">
    <location>
        <begin position="3"/>
        <end position="479"/>
    </location>
</feature>
<dbReference type="Gene3D" id="3.40.50.1820">
    <property type="entry name" value="alpha/beta hydrolase"/>
    <property type="match status" value="1"/>
</dbReference>
<protein>
    <submittedName>
        <fullName evidence="4">Alpha/beta-hydrolase</fullName>
    </submittedName>
</protein>
<dbReference type="SUPFAM" id="SSF53474">
    <property type="entry name" value="alpha/beta-Hydrolases"/>
    <property type="match status" value="1"/>
</dbReference>
<evidence type="ECO:0000313" key="4">
    <source>
        <dbReference type="EMBL" id="KAF2654544.1"/>
    </source>
</evidence>
<evidence type="ECO:0000313" key="5">
    <source>
        <dbReference type="Proteomes" id="UP000799324"/>
    </source>
</evidence>